<reference evidence="1" key="1">
    <citation type="journal article" date="2021" name="New Phytol.">
        <title>Evolutionary innovations through gain and loss of genes in the ectomycorrhizal Boletales.</title>
        <authorList>
            <person name="Wu G."/>
            <person name="Miyauchi S."/>
            <person name="Morin E."/>
            <person name="Kuo A."/>
            <person name="Drula E."/>
            <person name="Varga T."/>
            <person name="Kohler A."/>
            <person name="Feng B."/>
            <person name="Cao Y."/>
            <person name="Lipzen A."/>
            <person name="Daum C."/>
            <person name="Hundley H."/>
            <person name="Pangilinan J."/>
            <person name="Johnson J."/>
            <person name="Barry K."/>
            <person name="LaButti K."/>
            <person name="Ng V."/>
            <person name="Ahrendt S."/>
            <person name="Min B."/>
            <person name="Choi I.G."/>
            <person name="Park H."/>
            <person name="Plett J.M."/>
            <person name="Magnuson J."/>
            <person name="Spatafora J.W."/>
            <person name="Nagy L.G."/>
            <person name="Henrissat B."/>
            <person name="Grigoriev I.V."/>
            <person name="Yang Z.L."/>
            <person name="Xu J."/>
            <person name="Martin F.M."/>
        </authorList>
    </citation>
    <scope>NUCLEOTIDE SEQUENCE</scope>
    <source>
        <strain evidence="1">ATCC 28755</strain>
    </source>
</reference>
<evidence type="ECO:0000313" key="1">
    <source>
        <dbReference type="EMBL" id="KAH7915918.1"/>
    </source>
</evidence>
<name>A0ACB8ASB3_9AGAM</name>
<evidence type="ECO:0000313" key="2">
    <source>
        <dbReference type="Proteomes" id="UP000790377"/>
    </source>
</evidence>
<dbReference type="EMBL" id="MU267595">
    <property type="protein sequence ID" value="KAH7915918.1"/>
    <property type="molecule type" value="Genomic_DNA"/>
</dbReference>
<proteinExistence type="predicted"/>
<comment type="caution">
    <text evidence="1">The sequence shown here is derived from an EMBL/GenBank/DDBJ whole genome shotgun (WGS) entry which is preliminary data.</text>
</comment>
<accession>A0ACB8ASB3</accession>
<organism evidence="1 2">
    <name type="scientific">Hygrophoropsis aurantiaca</name>
    <dbReference type="NCBI Taxonomy" id="72124"/>
    <lineage>
        <taxon>Eukaryota</taxon>
        <taxon>Fungi</taxon>
        <taxon>Dikarya</taxon>
        <taxon>Basidiomycota</taxon>
        <taxon>Agaricomycotina</taxon>
        <taxon>Agaricomycetes</taxon>
        <taxon>Agaricomycetidae</taxon>
        <taxon>Boletales</taxon>
        <taxon>Coniophorineae</taxon>
        <taxon>Hygrophoropsidaceae</taxon>
        <taxon>Hygrophoropsis</taxon>
    </lineage>
</organism>
<sequence length="106" mass="12017">MIAYYLILLTTTRSSEALNAVPLLEVTTISKNLAYTCCTNEAGPPSEVQRNIRIEFMARIDHFDQKEKHIPISRRRVSGVMLTVSARERKRGGRGLAELAQVVEWE</sequence>
<keyword evidence="2" id="KW-1185">Reference proteome</keyword>
<gene>
    <name evidence="1" type="ORF">BJ138DRAFT_826021</name>
</gene>
<protein>
    <submittedName>
        <fullName evidence="1">Uncharacterized protein</fullName>
    </submittedName>
</protein>
<dbReference type="Proteomes" id="UP000790377">
    <property type="component" value="Unassembled WGS sequence"/>
</dbReference>